<feature type="compositionally biased region" description="Low complexity" evidence="2">
    <location>
        <begin position="156"/>
        <end position="184"/>
    </location>
</feature>
<dbReference type="Proteomes" id="UP000706039">
    <property type="component" value="Unassembled WGS sequence"/>
</dbReference>
<feature type="compositionally biased region" description="Basic residues" evidence="2">
    <location>
        <begin position="185"/>
        <end position="195"/>
    </location>
</feature>
<dbReference type="RefSeq" id="WP_222992597.1">
    <property type="nucleotide sequence ID" value="NZ_JAINVV010000012.1"/>
</dbReference>
<sequence length="195" mass="20490">MSDTENNAETSTETSASSIDAVELAADLTMAWLANPNTRADAADVPSFLKLMHGAVAELAAAQAPAATAAVEAQPDHAPAVTVRKSLGSKDHIISMIDGKPYRTLRRHLSTHGLTPDAYRERYNLKPDYPMVAESYSEARRAMAMKIGLGRKPGEKAPVNKAPAKATPAKPAKPAAGKSPAAAKKAARKHLSGEG</sequence>
<name>A0ABS7PXW4_9SPHN</name>
<protein>
    <submittedName>
        <fullName evidence="3">MucR family transcriptional regulator</fullName>
    </submittedName>
</protein>
<evidence type="ECO:0000256" key="1">
    <source>
        <dbReference type="ARBA" id="ARBA00007031"/>
    </source>
</evidence>
<comment type="similarity">
    <text evidence="1">Belongs to the ros/MucR family.</text>
</comment>
<reference evidence="3 4" key="1">
    <citation type="submission" date="2021-08" db="EMBL/GenBank/DDBJ databases">
        <authorList>
            <person name="Tuo L."/>
        </authorList>
    </citation>
    <scope>NUCLEOTIDE SEQUENCE [LARGE SCALE GENOMIC DNA]</scope>
    <source>
        <strain evidence="3 4">JCM 31229</strain>
    </source>
</reference>
<dbReference type="Gene3D" id="1.10.10.1550">
    <property type="entry name" value="ROS/MUCR transcriptional regulator protein"/>
    <property type="match status" value="1"/>
</dbReference>
<evidence type="ECO:0000313" key="4">
    <source>
        <dbReference type="Proteomes" id="UP000706039"/>
    </source>
</evidence>
<comment type="caution">
    <text evidence="3">The sequence shown here is derived from an EMBL/GenBank/DDBJ whole genome shotgun (WGS) entry which is preliminary data.</text>
</comment>
<dbReference type="Pfam" id="PF05443">
    <property type="entry name" value="ROS_MUCR"/>
    <property type="match status" value="1"/>
</dbReference>
<feature type="region of interest" description="Disordered" evidence="2">
    <location>
        <begin position="149"/>
        <end position="195"/>
    </location>
</feature>
<dbReference type="InterPro" id="IPR041920">
    <property type="entry name" value="ROS/MUCR_sf"/>
</dbReference>
<gene>
    <name evidence="3" type="ORF">K7G82_24550</name>
</gene>
<organism evidence="3 4">
    <name type="scientific">Sphingomonas colocasiae</name>
    <dbReference type="NCBI Taxonomy" id="1848973"/>
    <lineage>
        <taxon>Bacteria</taxon>
        <taxon>Pseudomonadati</taxon>
        <taxon>Pseudomonadota</taxon>
        <taxon>Alphaproteobacteria</taxon>
        <taxon>Sphingomonadales</taxon>
        <taxon>Sphingomonadaceae</taxon>
        <taxon>Sphingomonas</taxon>
    </lineage>
</organism>
<dbReference type="InterPro" id="IPR008807">
    <property type="entry name" value="ROS_MUCR"/>
</dbReference>
<dbReference type="EMBL" id="JAINVV010000012">
    <property type="protein sequence ID" value="MBY8825495.1"/>
    <property type="molecule type" value="Genomic_DNA"/>
</dbReference>
<accession>A0ABS7PXW4</accession>
<keyword evidence="4" id="KW-1185">Reference proteome</keyword>
<evidence type="ECO:0000313" key="3">
    <source>
        <dbReference type="EMBL" id="MBY8825495.1"/>
    </source>
</evidence>
<proteinExistence type="inferred from homology"/>
<evidence type="ECO:0000256" key="2">
    <source>
        <dbReference type="SAM" id="MobiDB-lite"/>
    </source>
</evidence>